<dbReference type="RefSeq" id="WP_191818232.1">
    <property type="nucleotide sequence ID" value="NZ_JACYFT010000001.1"/>
</dbReference>
<name>A0A927FE90_9BURK</name>
<evidence type="ECO:0000313" key="2">
    <source>
        <dbReference type="Proteomes" id="UP000647424"/>
    </source>
</evidence>
<dbReference type="InterPro" id="IPR023353">
    <property type="entry name" value="LemA-like_dom_sf"/>
</dbReference>
<organism evidence="1 2">
    <name type="scientific">Limnohabitans radicicola</name>
    <dbReference type="NCBI Taxonomy" id="2771427"/>
    <lineage>
        <taxon>Bacteria</taxon>
        <taxon>Pseudomonadati</taxon>
        <taxon>Pseudomonadota</taxon>
        <taxon>Betaproteobacteria</taxon>
        <taxon>Burkholderiales</taxon>
        <taxon>Comamonadaceae</taxon>
        <taxon>Limnohabitans</taxon>
    </lineage>
</organism>
<dbReference type="AlphaFoldDB" id="A0A927FE90"/>
<reference evidence="1" key="1">
    <citation type="submission" date="2020-09" db="EMBL/GenBank/DDBJ databases">
        <title>Genome seq and assembly of Limnohabitants sp.</title>
        <authorList>
            <person name="Chhetri G."/>
        </authorList>
    </citation>
    <scope>NUCLEOTIDE SEQUENCE</scope>
    <source>
        <strain evidence="1">JUR4</strain>
    </source>
</reference>
<comment type="caution">
    <text evidence="1">The sequence shown here is derived from an EMBL/GenBank/DDBJ whole genome shotgun (WGS) entry which is preliminary data.</text>
</comment>
<accession>A0A927FE90</accession>
<protein>
    <recommendedName>
        <fullName evidence="3">LemA family protein</fullName>
    </recommendedName>
</protein>
<evidence type="ECO:0000313" key="1">
    <source>
        <dbReference type="EMBL" id="MBD8049785.1"/>
    </source>
</evidence>
<keyword evidence="2" id="KW-1185">Reference proteome</keyword>
<dbReference type="EMBL" id="JACYFT010000001">
    <property type="protein sequence ID" value="MBD8049785.1"/>
    <property type="molecule type" value="Genomic_DNA"/>
</dbReference>
<proteinExistence type="predicted"/>
<sequence>MAWLIVSLLLALCLFWVVGAHNRMVRLRGDVARQWGVVDVLWLKWLMRFQGAISARQILAWASEAEDLQLLQDASDALVEALSDARAQPLDGQVLQKVVQQHEALMVCIDRVMLTAPDTVKPHLLSAQNKILQSLPMTLAPYRLACDAYNEAIGQSPASWLARRLNLRPAVTLNFADRSVSELV</sequence>
<dbReference type="Gene3D" id="1.20.1440.20">
    <property type="entry name" value="LemA-like domain"/>
    <property type="match status" value="1"/>
</dbReference>
<gene>
    <name evidence="1" type="ORF">IC609_04450</name>
</gene>
<evidence type="ECO:0008006" key="3">
    <source>
        <dbReference type="Google" id="ProtNLM"/>
    </source>
</evidence>
<dbReference type="Proteomes" id="UP000647424">
    <property type="component" value="Unassembled WGS sequence"/>
</dbReference>